<feature type="region of interest" description="Disordered" evidence="1">
    <location>
        <begin position="1"/>
        <end position="73"/>
    </location>
</feature>
<keyword evidence="3" id="KW-1185">Reference proteome</keyword>
<dbReference type="AlphaFoldDB" id="A0A7J6TZE1"/>
<protein>
    <submittedName>
        <fullName evidence="2">Uncharacterized protein</fullName>
    </submittedName>
</protein>
<evidence type="ECO:0000313" key="2">
    <source>
        <dbReference type="EMBL" id="KAF4749816.1"/>
    </source>
</evidence>
<dbReference type="EMBL" id="JABANO010007617">
    <property type="protein sequence ID" value="KAF4749816.1"/>
    <property type="molecule type" value="Genomic_DNA"/>
</dbReference>
<feature type="compositionally biased region" description="Low complexity" evidence="1">
    <location>
        <begin position="25"/>
        <end position="35"/>
    </location>
</feature>
<proteinExistence type="predicted"/>
<name>A0A7J6TZE1_PEROL</name>
<organism evidence="2 3">
    <name type="scientific">Perkinsus olseni</name>
    <name type="common">Perkinsus atlanticus</name>
    <dbReference type="NCBI Taxonomy" id="32597"/>
    <lineage>
        <taxon>Eukaryota</taxon>
        <taxon>Sar</taxon>
        <taxon>Alveolata</taxon>
        <taxon>Perkinsozoa</taxon>
        <taxon>Perkinsea</taxon>
        <taxon>Perkinsida</taxon>
        <taxon>Perkinsidae</taxon>
        <taxon>Perkinsus</taxon>
    </lineage>
</organism>
<dbReference type="Proteomes" id="UP000553632">
    <property type="component" value="Unassembled WGS sequence"/>
</dbReference>
<sequence length="133" mass="14825">QSRCRSQIDEVSSPVVMVVREDGQSQRSSPAAPSSMVEGKKPQKTGANNYKPPEDTRLTMMHENPPSRMPSTIPAYRLPLSLALEGRIHKPKPGRYYGNTSTVGTLEWMTMQVLPTVNDDIKAWFLFSSSSDE</sequence>
<comment type="caution">
    <text evidence="2">The sequence shown here is derived from an EMBL/GenBank/DDBJ whole genome shotgun (WGS) entry which is preliminary data.</text>
</comment>
<feature type="non-terminal residue" evidence="2">
    <location>
        <position position="133"/>
    </location>
</feature>
<feature type="non-terminal residue" evidence="2">
    <location>
        <position position="1"/>
    </location>
</feature>
<gene>
    <name evidence="2" type="ORF">FOZ63_011782</name>
</gene>
<reference evidence="2 3" key="1">
    <citation type="submission" date="2020-04" db="EMBL/GenBank/DDBJ databases">
        <title>Perkinsus olseni comparative genomics.</title>
        <authorList>
            <person name="Bogema D.R."/>
        </authorList>
    </citation>
    <scope>NUCLEOTIDE SEQUENCE [LARGE SCALE GENOMIC DNA]</scope>
    <source>
        <strain evidence="2 3">ATCC PRA-207</strain>
    </source>
</reference>
<evidence type="ECO:0000313" key="3">
    <source>
        <dbReference type="Proteomes" id="UP000553632"/>
    </source>
</evidence>
<accession>A0A7J6TZE1</accession>
<evidence type="ECO:0000256" key="1">
    <source>
        <dbReference type="SAM" id="MobiDB-lite"/>
    </source>
</evidence>